<dbReference type="EC" id="3.2.1.23" evidence="2"/>
<dbReference type="PANTHER" id="PTHR46323:SF2">
    <property type="entry name" value="BETA-GALACTOSIDASE"/>
    <property type="match status" value="1"/>
</dbReference>
<dbReference type="GO" id="GO:0004565">
    <property type="term" value="F:beta-galactosidase activity"/>
    <property type="evidence" value="ECO:0007669"/>
    <property type="project" value="UniProtKB-EC"/>
</dbReference>
<dbReference type="Pfam" id="PF00754">
    <property type="entry name" value="F5_F8_type_C"/>
    <property type="match status" value="1"/>
</dbReference>
<dbReference type="EMBL" id="JASCXX010000013">
    <property type="protein sequence ID" value="MDI6449773.1"/>
    <property type="molecule type" value="Genomic_DNA"/>
</dbReference>
<dbReference type="InterPro" id="IPR050347">
    <property type="entry name" value="Bact_Beta-galactosidase"/>
</dbReference>
<dbReference type="Gene3D" id="3.20.20.80">
    <property type="entry name" value="Glycosidases"/>
    <property type="match status" value="1"/>
</dbReference>
<dbReference type="AlphaFoldDB" id="A0AAW6U3H3"/>
<dbReference type="InterPro" id="IPR000421">
    <property type="entry name" value="FA58C"/>
</dbReference>
<dbReference type="SUPFAM" id="SSF51445">
    <property type="entry name" value="(Trans)glycosidases"/>
    <property type="match status" value="1"/>
</dbReference>
<keyword evidence="4" id="KW-0326">Glycosidase</keyword>
<evidence type="ECO:0000256" key="2">
    <source>
        <dbReference type="ARBA" id="ARBA00012756"/>
    </source>
</evidence>
<dbReference type="Proteomes" id="UP001431776">
    <property type="component" value="Unassembled WGS sequence"/>
</dbReference>
<keyword evidence="3" id="KW-0378">Hydrolase</keyword>
<evidence type="ECO:0000256" key="4">
    <source>
        <dbReference type="ARBA" id="ARBA00023295"/>
    </source>
</evidence>
<dbReference type="PROSITE" id="PS50022">
    <property type="entry name" value="FA58C_3"/>
    <property type="match status" value="1"/>
</dbReference>
<comment type="catalytic activity">
    <reaction evidence="1">
        <text>Hydrolysis of terminal non-reducing beta-D-galactose residues in beta-D-galactosides.</text>
        <dbReference type="EC" id="3.2.1.23"/>
    </reaction>
</comment>
<feature type="signal peptide" evidence="6">
    <location>
        <begin position="1"/>
        <end position="25"/>
    </location>
</feature>
<dbReference type="InterPro" id="IPR008979">
    <property type="entry name" value="Galactose-bd-like_sf"/>
</dbReference>
<reference evidence="8" key="1">
    <citation type="submission" date="2023-05" db="EMBL/GenBank/DDBJ databases">
        <title>Anaerotaeda fermentans gen. nov., sp. nov., a novel anaerobic planctomycete of the new family within the order Sedimentisphaerales isolated from Taman Peninsula, Russia.</title>
        <authorList>
            <person name="Khomyakova M.A."/>
            <person name="Merkel A.Y."/>
            <person name="Slobodkin A.I."/>
        </authorList>
    </citation>
    <scope>NUCLEOTIDE SEQUENCE</scope>
    <source>
        <strain evidence="8">M17dextr</strain>
    </source>
</reference>
<evidence type="ECO:0000256" key="3">
    <source>
        <dbReference type="ARBA" id="ARBA00022801"/>
    </source>
</evidence>
<accession>A0AAW6U3H3</accession>
<evidence type="ECO:0000256" key="5">
    <source>
        <dbReference type="SAM" id="MobiDB-lite"/>
    </source>
</evidence>
<organism evidence="8 9">
    <name type="scientific">Anaerobaca lacustris</name>
    <dbReference type="NCBI Taxonomy" id="3044600"/>
    <lineage>
        <taxon>Bacteria</taxon>
        <taxon>Pseudomonadati</taxon>
        <taxon>Planctomycetota</taxon>
        <taxon>Phycisphaerae</taxon>
        <taxon>Sedimentisphaerales</taxon>
        <taxon>Anaerobacaceae</taxon>
        <taxon>Anaerobaca</taxon>
    </lineage>
</organism>
<dbReference type="PANTHER" id="PTHR46323">
    <property type="entry name" value="BETA-GALACTOSIDASE"/>
    <property type="match status" value="1"/>
</dbReference>
<keyword evidence="6" id="KW-0732">Signal</keyword>
<dbReference type="GO" id="GO:0009341">
    <property type="term" value="C:beta-galactosidase complex"/>
    <property type="evidence" value="ECO:0007669"/>
    <property type="project" value="TreeGrafter"/>
</dbReference>
<dbReference type="InterPro" id="IPR017853">
    <property type="entry name" value="GH"/>
</dbReference>
<dbReference type="InterPro" id="IPR006103">
    <property type="entry name" value="Glyco_hydro_2_cat"/>
</dbReference>
<dbReference type="RefSeq" id="WP_349245182.1">
    <property type="nucleotide sequence ID" value="NZ_JASCXX010000013.1"/>
</dbReference>
<name>A0AAW6U3H3_9BACT</name>
<dbReference type="SUPFAM" id="SSF49785">
    <property type="entry name" value="Galactose-binding domain-like"/>
    <property type="match status" value="2"/>
</dbReference>
<evidence type="ECO:0000313" key="8">
    <source>
        <dbReference type="EMBL" id="MDI6449773.1"/>
    </source>
</evidence>
<keyword evidence="9" id="KW-1185">Reference proteome</keyword>
<evidence type="ECO:0000256" key="6">
    <source>
        <dbReference type="SAM" id="SignalP"/>
    </source>
</evidence>
<sequence length="1098" mass="123152">MRPEMSRYALVVLATILLSTPVAMASDAIDLSGTWAVALDRDDVGVDEEWFAQELSDPIRLPGALRDSGYGDEITAETKWMSGLHDSYWHLRKEFKKYAEAGNLKVPFWPQPQHKYTGVAWYQRDIMIPESWQGRRAVVSFGRVHWSSALWVNDRLIGVNDSLGTPHVYDLGILEPGRYTLSVRVDNRYLVNIRKDAHSITDSTQTNWHGLVGNLTLRSTTPVWIDDARVYTDIDRRSARIEVTLGNITGEPGRGTLSAGGKSLPVQWDIGGGTARLEVSFGDDAALWDEFAPTLHHVTLKLSGDRADDERKLTVGLRRIESRDGAFYINGRKTFFRGTHEGCTFPLTGYPPTDVESWREVFEVVKDYGLNHVRFHSWCPPKAAFTAADEMGIYLQPESSNWGQYSSRDDAVKEFLYRETEQIVRAYGNHPSFVMLSSGNEPAGPWQQVLTPWLVEWKKKDNRRIYTTQTGRYYGERPGPVDHIDYLIAIRIGSYRFRGESGWFGRDFRASLEGTNYPVISHETGQWCAYPDLSEIDRYTGTLKARNYEIVRESLAERGMLHQARDFLMASGRFQVACYKQEIEGLLRTPGMGGFQLLDLHDYPGQGTAVVGPLNVFWQSKGYVTPEEFRRFCDVTVPLARLSRSIYTTQDDLDVDLEIAHFGPAPLEDAVPVFRIVDAGGKTIVSGELAAMTVPLGTATPIQRLSMNLSTFRAPQRYRLVVGLKGMASAENDWDFWVYPARLSGETPADVLVTHSFAQAQGRLAAGGKVLFLPLYHQLSWDSPPVGRLPIFWNRLMGPAWERFLGLLCDPNHPALAEFATDLHYDWQWQDVTQPACRAMNLDRLPRDLQPIVQVIDDWNRNYKLGLVFECRVGPGKLMVCSADLASGLDKRPVARQLRHSLLAYMSSERFDPAVEVSPAAIRSVLFDNQVMSGLGAVARATAETPGNPAAYAIDGNPNTYWLAGGGRDRQTRHPQELVIDFAEPVAMNGLLCMARQNHRAREGDIREFVVEISGDGEQWEEVTRGELESTFEPQKIGFGRIVEARHLKLRTLSGFGDDLACSLAELAVVQETLQDGAAGETAPYRSVETATEEIESP</sequence>
<proteinExistence type="predicted"/>
<dbReference type="Gene3D" id="2.60.120.260">
    <property type="entry name" value="Galactose-binding domain-like"/>
    <property type="match status" value="2"/>
</dbReference>
<comment type="caution">
    <text evidence="8">The sequence shown here is derived from an EMBL/GenBank/DDBJ whole genome shotgun (WGS) entry which is preliminary data.</text>
</comment>
<feature type="region of interest" description="Disordered" evidence="5">
    <location>
        <begin position="1078"/>
        <end position="1098"/>
    </location>
</feature>
<evidence type="ECO:0000313" key="9">
    <source>
        <dbReference type="Proteomes" id="UP001431776"/>
    </source>
</evidence>
<feature type="chain" id="PRO_5043857433" description="beta-galactosidase" evidence="6">
    <location>
        <begin position="26"/>
        <end position="1098"/>
    </location>
</feature>
<protein>
    <recommendedName>
        <fullName evidence="2">beta-galactosidase</fullName>
        <ecNumber evidence="2">3.2.1.23</ecNumber>
    </recommendedName>
</protein>
<dbReference type="GO" id="GO:0005990">
    <property type="term" value="P:lactose catabolic process"/>
    <property type="evidence" value="ECO:0007669"/>
    <property type="project" value="TreeGrafter"/>
</dbReference>
<gene>
    <name evidence="8" type="ORF">QJ522_12010</name>
</gene>
<evidence type="ECO:0000256" key="1">
    <source>
        <dbReference type="ARBA" id="ARBA00001412"/>
    </source>
</evidence>
<dbReference type="Pfam" id="PF02836">
    <property type="entry name" value="Glyco_hydro_2_C"/>
    <property type="match status" value="1"/>
</dbReference>
<feature type="domain" description="F5/8 type C" evidence="7">
    <location>
        <begin position="920"/>
        <end position="1069"/>
    </location>
</feature>
<evidence type="ECO:0000259" key="7">
    <source>
        <dbReference type="PROSITE" id="PS50022"/>
    </source>
</evidence>